<dbReference type="SUPFAM" id="SSF52540">
    <property type="entry name" value="P-loop containing nucleoside triphosphate hydrolases"/>
    <property type="match status" value="1"/>
</dbReference>
<gene>
    <name evidence="1" type="ORF">HD598_000829</name>
</gene>
<protein>
    <submittedName>
        <fullName evidence="1">DNA transposition AAA+ family ATPase</fullName>
    </submittedName>
</protein>
<name>A0A7W8TSJ2_9MICC</name>
<dbReference type="EMBL" id="JACHDR010000001">
    <property type="protein sequence ID" value="MBB5512142.1"/>
    <property type="molecule type" value="Genomic_DNA"/>
</dbReference>
<dbReference type="Proteomes" id="UP000580797">
    <property type="component" value="Unassembled WGS sequence"/>
</dbReference>
<comment type="caution">
    <text evidence="1">The sequence shown here is derived from an EMBL/GenBank/DDBJ whole genome shotgun (WGS) entry which is preliminary data.</text>
</comment>
<dbReference type="AlphaFoldDB" id="A0A7W8TSJ2"/>
<reference evidence="1 2" key="1">
    <citation type="submission" date="2020-08" db="EMBL/GenBank/DDBJ databases">
        <title>Sequencing the genomes of 1000 actinobacteria strains.</title>
        <authorList>
            <person name="Klenk H.-P."/>
        </authorList>
    </citation>
    <scope>NUCLEOTIDE SEQUENCE [LARGE SCALE GENOMIC DNA]</scope>
    <source>
        <strain evidence="1 2">DSM 105783</strain>
    </source>
</reference>
<sequence length="100" mass="11959">MDQQALDRDYPVVFIVDESERPSATALGLLRYRYDRDNIALILMGMHRIEKWFSRYAQLYSRVGFAHEYRPLAQEELHFVLERRWHKLGRTLDPEGFTDA</sequence>
<organism evidence="1 2">
    <name type="scientific">Neomicrococcus aestuarii</name>
    <dbReference type="NCBI Taxonomy" id="556325"/>
    <lineage>
        <taxon>Bacteria</taxon>
        <taxon>Bacillati</taxon>
        <taxon>Actinomycetota</taxon>
        <taxon>Actinomycetes</taxon>
        <taxon>Micrococcales</taxon>
        <taxon>Micrococcaceae</taxon>
        <taxon>Neomicrococcus</taxon>
    </lineage>
</organism>
<accession>A0A7W8TSJ2</accession>
<proteinExistence type="predicted"/>
<evidence type="ECO:0000313" key="1">
    <source>
        <dbReference type="EMBL" id="MBB5512142.1"/>
    </source>
</evidence>
<evidence type="ECO:0000313" key="2">
    <source>
        <dbReference type="Proteomes" id="UP000580797"/>
    </source>
</evidence>
<dbReference type="InterPro" id="IPR027417">
    <property type="entry name" value="P-loop_NTPase"/>
</dbReference>